<keyword evidence="1" id="KW-0805">Transcription regulation</keyword>
<dbReference type="Pfam" id="PF13377">
    <property type="entry name" value="Peripla_BP_3"/>
    <property type="match status" value="1"/>
</dbReference>
<dbReference type="SUPFAM" id="SSF53822">
    <property type="entry name" value="Periplasmic binding protein-like I"/>
    <property type="match status" value="1"/>
</dbReference>
<gene>
    <name evidence="5" type="ORF">ABQ292_25550</name>
</gene>
<reference evidence="5 6" key="1">
    <citation type="submission" date="2024-06" db="EMBL/GenBank/DDBJ databases">
        <title>Draft genome sequence of Geodermatophilus badlandi, a novel member of the Geodermatophilaceae isolated from badland sedimentary rocks in the Red desert, Wyoming, USA.</title>
        <authorList>
            <person name="Ben Tekaya S."/>
            <person name="Nouioui I."/>
            <person name="Flores G.M."/>
            <person name="Shaal M.N."/>
            <person name="Bredoire F."/>
            <person name="Basile F."/>
            <person name="Van Diepen L."/>
            <person name="Ward N.L."/>
        </authorList>
    </citation>
    <scope>NUCLEOTIDE SEQUENCE [LARGE SCALE GENOMIC DNA]</scope>
    <source>
        <strain evidence="5 6">WL48A</strain>
    </source>
</reference>
<protein>
    <submittedName>
        <fullName evidence="5">LacI family DNA-binding transcriptional regulator</fullName>
    </submittedName>
</protein>
<keyword evidence="3" id="KW-0804">Transcription</keyword>
<evidence type="ECO:0000313" key="5">
    <source>
        <dbReference type="EMBL" id="MEX5721719.1"/>
    </source>
</evidence>
<feature type="domain" description="Transcriptional regulator LacI/GalR-like sensor" evidence="4">
    <location>
        <begin position="95"/>
        <end position="254"/>
    </location>
</feature>
<dbReference type="EMBL" id="JBFNXQ010000158">
    <property type="protein sequence ID" value="MEX5721719.1"/>
    <property type="molecule type" value="Genomic_DNA"/>
</dbReference>
<accession>A0ABV3XMB6</accession>
<keyword evidence="6" id="KW-1185">Reference proteome</keyword>
<dbReference type="Proteomes" id="UP001560045">
    <property type="component" value="Unassembled WGS sequence"/>
</dbReference>
<evidence type="ECO:0000313" key="6">
    <source>
        <dbReference type="Proteomes" id="UP001560045"/>
    </source>
</evidence>
<dbReference type="Gene3D" id="3.40.50.2300">
    <property type="match status" value="2"/>
</dbReference>
<dbReference type="InterPro" id="IPR028082">
    <property type="entry name" value="Peripla_BP_I"/>
</dbReference>
<dbReference type="PANTHER" id="PTHR30146">
    <property type="entry name" value="LACI-RELATED TRANSCRIPTIONAL REPRESSOR"/>
    <property type="match status" value="1"/>
</dbReference>
<evidence type="ECO:0000256" key="3">
    <source>
        <dbReference type="ARBA" id="ARBA00023163"/>
    </source>
</evidence>
<dbReference type="CDD" id="cd06267">
    <property type="entry name" value="PBP1_LacI_sugar_binding-like"/>
    <property type="match status" value="1"/>
</dbReference>
<evidence type="ECO:0000256" key="1">
    <source>
        <dbReference type="ARBA" id="ARBA00023015"/>
    </source>
</evidence>
<evidence type="ECO:0000259" key="4">
    <source>
        <dbReference type="Pfam" id="PF13377"/>
    </source>
</evidence>
<keyword evidence="2 5" id="KW-0238">DNA-binding</keyword>
<dbReference type="InterPro" id="IPR046335">
    <property type="entry name" value="LacI/GalR-like_sensor"/>
</dbReference>
<proteinExistence type="predicted"/>
<name>A0ABV3XMB6_9ACTN</name>
<evidence type="ECO:0000256" key="2">
    <source>
        <dbReference type="ARBA" id="ARBA00023125"/>
    </source>
</evidence>
<comment type="caution">
    <text evidence="5">The sequence shown here is derived from an EMBL/GenBank/DDBJ whole genome shotgun (WGS) entry which is preliminary data.</text>
</comment>
<dbReference type="GO" id="GO:0003677">
    <property type="term" value="F:DNA binding"/>
    <property type="evidence" value="ECO:0007669"/>
    <property type="project" value="UniProtKB-KW"/>
</dbReference>
<sequence>MSGRFHLELLDGLYAAAESAGYELILSALTPSRDERRAVETLLDFRCEAVILVGPGVGAPVLAGRLPVVVIGWNVDNSAVDVIRTSDAAGMRLAVDHLADLGHRRILHVDGGVGPVSNSRRRAYRAAMRRRGLPQHGRVVGGGINQEDGSAAARLLLDEPSLPSAVIAYNDDVAAGLLETLSRAGVRIPHDVSIIGWDDSSLSRLPHLDLTTVRQDAAQMTRLAIERSAARLAAQSIGERELVLSPTLTLRGSTGATGPVTA</sequence>
<dbReference type="RefSeq" id="WP_369210512.1">
    <property type="nucleotide sequence ID" value="NZ_JBFNXQ010000158.1"/>
</dbReference>
<dbReference type="PANTHER" id="PTHR30146:SF109">
    <property type="entry name" value="HTH-TYPE TRANSCRIPTIONAL REGULATOR GALS"/>
    <property type="match status" value="1"/>
</dbReference>
<organism evidence="5 6">
    <name type="scientific">Geodermatophilus maliterrae</name>
    <dbReference type="NCBI Taxonomy" id="3162531"/>
    <lineage>
        <taxon>Bacteria</taxon>
        <taxon>Bacillati</taxon>
        <taxon>Actinomycetota</taxon>
        <taxon>Actinomycetes</taxon>
        <taxon>Geodermatophilales</taxon>
        <taxon>Geodermatophilaceae</taxon>
        <taxon>Geodermatophilus</taxon>
    </lineage>
</organism>